<organism evidence="5 6">
    <name type="scientific">Pichia membranifaciens NRRL Y-2026</name>
    <dbReference type="NCBI Taxonomy" id="763406"/>
    <lineage>
        <taxon>Eukaryota</taxon>
        <taxon>Fungi</taxon>
        <taxon>Dikarya</taxon>
        <taxon>Ascomycota</taxon>
        <taxon>Saccharomycotina</taxon>
        <taxon>Pichiomycetes</taxon>
        <taxon>Pichiales</taxon>
        <taxon>Pichiaceae</taxon>
        <taxon>Pichia</taxon>
    </lineage>
</organism>
<keyword evidence="6" id="KW-1185">Reference proteome</keyword>
<sequence length="253" mass="27159">MSSLQVLVQHPLYRQLLKFATQADAREKVLRLLQYLVRLVRSVVFRRALSLSPEWVRLLPELQTQFTLARKPLRALKPLAHLNAFSACVSDELADPVLRTAEAVKQAGLVLFFSLDVVQWLKLLGVLGGRGVNERAGRLGVVQHAGEYASAAWCLALAGGLVKNGRQAQVLAARRWAKGPREPGQTKPASAGATAAPAALSADTVLRDAVKNALDMVIALNLYCKLGLGDGVVGACGVATSVLGLQDLWNAAR</sequence>
<keyword evidence="2" id="KW-0472">Membrane</keyword>
<dbReference type="Pfam" id="PF05648">
    <property type="entry name" value="PEX11"/>
    <property type="match status" value="1"/>
</dbReference>
<gene>
    <name evidence="5" type="ORF">PICMEDRAFT_36155</name>
</gene>
<dbReference type="InterPro" id="IPR008733">
    <property type="entry name" value="PEX11"/>
</dbReference>
<proteinExistence type="predicted"/>
<evidence type="ECO:0000313" key="6">
    <source>
        <dbReference type="Proteomes" id="UP000094455"/>
    </source>
</evidence>
<dbReference type="EMBL" id="KV454005">
    <property type="protein sequence ID" value="ODQ45212.1"/>
    <property type="molecule type" value="Genomic_DNA"/>
</dbReference>
<dbReference type="GO" id="GO:0005778">
    <property type="term" value="C:peroxisomal membrane"/>
    <property type="evidence" value="ECO:0007669"/>
    <property type="project" value="UniProtKB-SubCell"/>
</dbReference>
<protein>
    <submittedName>
        <fullName evidence="5">Uncharacterized protein</fullName>
    </submittedName>
</protein>
<evidence type="ECO:0000256" key="3">
    <source>
        <dbReference type="ARBA" id="ARBA00023140"/>
    </source>
</evidence>
<keyword evidence="3" id="KW-0576">Peroxisome</keyword>
<name>A0A1E3NGH6_9ASCO</name>
<dbReference type="STRING" id="763406.A0A1E3NGH6"/>
<evidence type="ECO:0000256" key="1">
    <source>
        <dbReference type="ARBA" id="ARBA00022593"/>
    </source>
</evidence>
<dbReference type="GO" id="GO:0016559">
    <property type="term" value="P:peroxisome fission"/>
    <property type="evidence" value="ECO:0007669"/>
    <property type="project" value="InterPro"/>
</dbReference>
<evidence type="ECO:0000256" key="4">
    <source>
        <dbReference type="ARBA" id="ARBA00046271"/>
    </source>
</evidence>
<dbReference type="AlphaFoldDB" id="A0A1E3NGH6"/>
<accession>A0A1E3NGH6</accession>
<evidence type="ECO:0000313" key="5">
    <source>
        <dbReference type="EMBL" id="ODQ45212.1"/>
    </source>
</evidence>
<comment type="subcellular location">
    <subcellularLocation>
        <location evidence="4">Peroxisome membrane</location>
    </subcellularLocation>
</comment>
<dbReference type="PANTHER" id="PTHR12652:SF50">
    <property type="entry name" value="PEROXIN 11"/>
    <property type="match status" value="1"/>
</dbReference>
<dbReference type="GeneID" id="30179676"/>
<dbReference type="OrthoDB" id="411017at2759"/>
<dbReference type="PANTHER" id="PTHR12652">
    <property type="entry name" value="PEROXISOMAL BIOGENESIS FACTOR 11"/>
    <property type="match status" value="1"/>
</dbReference>
<reference evidence="5 6" key="1">
    <citation type="journal article" date="2016" name="Proc. Natl. Acad. Sci. U.S.A.">
        <title>Comparative genomics of biotechnologically important yeasts.</title>
        <authorList>
            <person name="Riley R."/>
            <person name="Haridas S."/>
            <person name="Wolfe K.H."/>
            <person name="Lopes M.R."/>
            <person name="Hittinger C.T."/>
            <person name="Goeker M."/>
            <person name="Salamov A.A."/>
            <person name="Wisecaver J.H."/>
            <person name="Long T.M."/>
            <person name="Calvey C.H."/>
            <person name="Aerts A.L."/>
            <person name="Barry K.W."/>
            <person name="Choi C."/>
            <person name="Clum A."/>
            <person name="Coughlan A.Y."/>
            <person name="Deshpande S."/>
            <person name="Douglass A.P."/>
            <person name="Hanson S.J."/>
            <person name="Klenk H.-P."/>
            <person name="LaButti K.M."/>
            <person name="Lapidus A."/>
            <person name="Lindquist E.A."/>
            <person name="Lipzen A.M."/>
            <person name="Meier-Kolthoff J.P."/>
            <person name="Ohm R.A."/>
            <person name="Otillar R.P."/>
            <person name="Pangilinan J.L."/>
            <person name="Peng Y."/>
            <person name="Rokas A."/>
            <person name="Rosa C.A."/>
            <person name="Scheuner C."/>
            <person name="Sibirny A.A."/>
            <person name="Slot J.C."/>
            <person name="Stielow J.B."/>
            <person name="Sun H."/>
            <person name="Kurtzman C.P."/>
            <person name="Blackwell M."/>
            <person name="Grigoriev I.V."/>
            <person name="Jeffries T.W."/>
        </authorList>
    </citation>
    <scope>NUCLEOTIDE SEQUENCE [LARGE SCALE GENOMIC DNA]</scope>
    <source>
        <strain evidence="5 6">NRRL Y-2026</strain>
    </source>
</reference>
<keyword evidence="1" id="KW-0962">Peroxisome biogenesis</keyword>
<dbReference type="Proteomes" id="UP000094455">
    <property type="component" value="Unassembled WGS sequence"/>
</dbReference>
<evidence type="ECO:0000256" key="2">
    <source>
        <dbReference type="ARBA" id="ARBA00023136"/>
    </source>
</evidence>
<dbReference type="RefSeq" id="XP_019016325.1">
    <property type="nucleotide sequence ID" value="XM_019162989.1"/>
</dbReference>